<evidence type="ECO:0000313" key="3">
    <source>
        <dbReference type="Proteomes" id="UP000323386"/>
    </source>
</evidence>
<name>A0A5C3EXB2_9BASI</name>
<dbReference type="Proteomes" id="UP000323386">
    <property type="component" value="Unassembled WGS sequence"/>
</dbReference>
<reference evidence="2 3" key="1">
    <citation type="submission" date="2018-03" db="EMBL/GenBank/DDBJ databases">
        <authorList>
            <person name="Guldener U."/>
        </authorList>
    </citation>
    <scope>NUCLEOTIDE SEQUENCE [LARGE SCALE GENOMIC DNA]</scope>
    <source>
        <strain evidence="2 3">DAOM196992</strain>
    </source>
</reference>
<dbReference type="EMBL" id="OOIP01000004">
    <property type="protein sequence ID" value="SPO36500.1"/>
    <property type="molecule type" value="Genomic_DNA"/>
</dbReference>
<proteinExistence type="predicted"/>
<sequence>MFAVGTGPGCAKASAAWGDNAAGGQRSFTCRPLPPPRGAAYQIIELELRFLCTRPTQAGLVLVVRPSPTTLSLSLSRLSEAELPIGVALQAGRQGRSASLLDRFLAGRPPLVFGPAETLFVRRKQIWPMLATISSNARQRAGEVLRAAAIGWLFCRGGEAGVDPGREPTAKPAGQEQASKLASQAPEMRRGASGFGAGI</sequence>
<evidence type="ECO:0000313" key="2">
    <source>
        <dbReference type="EMBL" id="SPO36500.1"/>
    </source>
</evidence>
<accession>A0A5C3EXB2</accession>
<organism evidence="2 3">
    <name type="scientific">Pseudozyma flocculosa</name>
    <dbReference type="NCBI Taxonomy" id="84751"/>
    <lineage>
        <taxon>Eukaryota</taxon>
        <taxon>Fungi</taxon>
        <taxon>Dikarya</taxon>
        <taxon>Basidiomycota</taxon>
        <taxon>Ustilaginomycotina</taxon>
        <taxon>Ustilaginomycetes</taxon>
        <taxon>Ustilaginales</taxon>
        <taxon>Ustilaginaceae</taxon>
        <taxon>Pseudozyma</taxon>
    </lineage>
</organism>
<gene>
    <name evidence="2" type="ORF">PSFLO_01971</name>
</gene>
<keyword evidence="3" id="KW-1185">Reference proteome</keyword>
<protein>
    <submittedName>
        <fullName evidence="2">Uncharacterized protein</fullName>
    </submittedName>
</protein>
<dbReference type="AlphaFoldDB" id="A0A5C3EXB2"/>
<evidence type="ECO:0000256" key="1">
    <source>
        <dbReference type="SAM" id="MobiDB-lite"/>
    </source>
</evidence>
<feature type="region of interest" description="Disordered" evidence="1">
    <location>
        <begin position="163"/>
        <end position="199"/>
    </location>
</feature>